<feature type="compositionally biased region" description="Basic and acidic residues" evidence="1">
    <location>
        <begin position="27"/>
        <end position="37"/>
    </location>
</feature>
<accession>A0A8A4ZG34</accession>
<keyword evidence="3" id="KW-1185">Reference proteome</keyword>
<evidence type="ECO:0008006" key="4">
    <source>
        <dbReference type="Google" id="ProtNLM"/>
    </source>
</evidence>
<dbReference type="EMBL" id="CP071868">
    <property type="protein sequence ID" value="QTE28628.1"/>
    <property type="molecule type" value="Genomic_DNA"/>
</dbReference>
<evidence type="ECO:0000256" key="1">
    <source>
        <dbReference type="SAM" id="MobiDB-lite"/>
    </source>
</evidence>
<sequence length="217" mass="24668">MTMTSETGSGPWRHATEPDTETNQVRPNHDGRREPARAIRQQPDLQPARIQVVNWIDLTPDAARAHWQRLDRWVTQLRRDYGLPPNIIPPLWHRHWELVWELSALHAFWLNAYGPGAQATSPLMFQRYFAESRTRLRDWVATCGTKLDTDRPTRQTAWPGEDPHLTAAERPIVDRQADFEAFVAADVAQRRARTAADALTLLIHRGGFAADAADGAS</sequence>
<protein>
    <recommendedName>
        <fullName evidence="4">DUF4913 domain-containing protein</fullName>
    </recommendedName>
</protein>
<name>A0A8A4ZG34_9MICO</name>
<organism evidence="2 3">
    <name type="scientific">Pengzhenrongella sicca</name>
    <dbReference type="NCBI Taxonomy" id="2819238"/>
    <lineage>
        <taxon>Bacteria</taxon>
        <taxon>Bacillati</taxon>
        <taxon>Actinomycetota</taxon>
        <taxon>Actinomycetes</taxon>
        <taxon>Micrococcales</taxon>
        <taxon>Pengzhenrongella</taxon>
    </lineage>
</organism>
<dbReference type="KEGG" id="psic:J4E96_14870"/>
<feature type="region of interest" description="Disordered" evidence="1">
    <location>
        <begin position="1"/>
        <end position="43"/>
    </location>
</feature>
<evidence type="ECO:0000313" key="3">
    <source>
        <dbReference type="Proteomes" id="UP000663937"/>
    </source>
</evidence>
<dbReference type="AlphaFoldDB" id="A0A8A4ZG34"/>
<reference evidence="2" key="1">
    <citation type="submission" date="2021-03" db="EMBL/GenBank/DDBJ databases">
        <title>Pengzhenrongella sicca gen. nov., sp. nov., a new member of suborder Micrococcineae isolated from High-Arctic tundra soil.</title>
        <authorList>
            <person name="Peng F."/>
        </authorList>
    </citation>
    <scope>NUCLEOTIDE SEQUENCE</scope>
    <source>
        <strain evidence="2">LRZ-2</strain>
    </source>
</reference>
<dbReference type="Proteomes" id="UP000663937">
    <property type="component" value="Chromosome"/>
</dbReference>
<gene>
    <name evidence="2" type="ORF">J4E96_14870</name>
</gene>
<evidence type="ECO:0000313" key="2">
    <source>
        <dbReference type="EMBL" id="QTE28628.1"/>
    </source>
</evidence>
<proteinExistence type="predicted"/>